<reference evidence="2" key="1">
    <citation type="journal article" date="2013" name="Nature">
        <title>Draft genome of the wheat A-genome progenitor Triticum urartu.</title>
        <authorList>
            <person name="Ling H.Q."/>
            <person name="Zhao S."/>
            <person name="Liu D."/>
            <person name="Wang J."/>
            <person name="Sun H."/>
            <person name="Zhang C."/>
            <person name="Fan H."/>
            <person name="Li D."/>
            <person name="Dong L."/>
            <person name="Tao Y."/>
            <person name="Gao C."/>
            <person name="Wu H."/>
            <person name="Li Y."/>
            <person name="Cui Y."/>
            <person name="Guo X."/>
            <person name="Zheng S."/>
            <person name="Wang B."/>
            <person name="Yu K."/>
            <person name="Liang Q."/>
            <person name="Yang W."/>
            <person name="Lou X."/>
            <person name="Chen J."/>
            <person name="Feng M."/>
            <person name="Jian J."/>
            <person name="Zhang X."/>
            <person name="Luo G."/>
            <person name="Jiang Y."/>
            <person name="Liu J."/>
            <person name="Wang Z."/>
            <person name="Sha Y."/>
            <person name="Zhang B."/>
            <person name="Wu H."/>
            <person name="Tang D."/>
            <person name="Shen Q."/>
            <person name="Xue P."/>
            <person name="Zou S."/>
            <person name="Wang X."/>
            <person name="Liu X."/>
            <person name="Wang F."/>
            <person name="Yang Y."/>
            <person name="An X."/>
            <person name="Dong Z."/>
            <person name="Zhang K."/>
            <person name="Zhang X."/>
            <person name="Luo M.C."/>
            <person name="Dvorak J."/>
            <person name="Tong Y."/>
            <person name="Wang J."/>
            <person name="Yang H."/>
            <person name="Li Z."/>
            <person name="Wang D."/>
            <person name="Zhang A."/>
            <person name="Wang J."/>
        </authorList>
    </citation>
    <scope>NUCLEOTIDE SEQUENCE</scope>
    <source>
        <strain evidence="2">cv. G1812</strain>
    </source>
</reference>
<dbReference type="AlphaFoldDB" id="A0A8R7UER0"/>
<dbReference type="Gramene" id="TuG1812G0500001569.01.T03">
    <property type="protein sequence ID" value="TuG1812G0500001569.01.T03.cds296967"/>
    <property type="gene ID" value="TuG1812G0500001569.01"/>
</dbReference>
<sequence>MFRSKVQTNTGQVHTMEQGFLICFMSRNTFHPRSGVGCGYIYKGINRRPHYRISFVILVEGIQFIGKHS</sequence>
<dbReference type="Proteomes" id="UP000015106">
    <property type="component" value="Chromosome 5"/>
</dbReference>
<reference evidence="1" key="2">
    <citation type="submission" date="2018-03" db="EMBL/GenBank/DDBJ databases">
        <title>The Triticum urartu genome reveals the dynamic nature of wheat genome evolution.</title>
        <authorList>
            <person name="Ling H."/>
            <person name="Ma B."/>
            <person name="Shi X."/>
            <person name="Liu H."/>
            <person name="Dong L."/>
            <person name="Sun H."/>
            <person name="Cao Y."/>
            <person name="Gao Q."/>
            <person name="Zheng S."/>
            <person name="Li Y."/>
            <person name="Yu Y."/>
            <person name="Du H."/>
            <person name="Qi M."/>
            <person name="Li Y."/>
            <person name="Yu H."/>
            <person name="Cui Y."/>
            <person name="Wang N."/>
            <person name="Chen C."/>
            <person name="Wu H."/>
            <person name="Zhao Y."/>
            <person name="Zhang J."/>
            <person name="Li Y."/>
            <person name="Zhou W."/>
            <person name="Zhang B."/>
            <person name="Hu W."/>
            <person name="Eijk M."/>
            <person name="Tang J."/>
            <person name="Witsenboer H."/>
            <person name="Zhao S."/>
            <person name="Li Z."/>
            <person name="Zhang A."/>
            <person name="Wang D."/>
            <person name="Liang C."/>
        </authorList>
    </citation>
    <scope>NUCLEOTIDE SEQUENCE [LARGE SCALE GENOMIC DNA]</scope>
    <source>
        <strain evidence="1">cv. G1812</strain>
    </source>
</reference>
<evidence type="ECO:0000313" key="1">
    <source>
        <dbReference type="EnsemblPlants" id="TuG1812G0500001569.01.T03.cds296967"/>
    </source>
</evidence>
<accession>A0A8R7UER0</accession>
<keyword evidence="2" id="KW-1185">Reference proteome</keyword>
<name>A0A8R7UER0_TRIUA</name>
<reference evidence="1" key="3">
    <citation type="submission" date="2022-06" db="UniProtKB">
        <authorList>
            <consortium name="EnsemblPlants"/>
        </authorList>
    </citation>
    <scope>IDENTIFICATION</scope>
</reference>
<evidence type="ECO:0000313" key="2">
    <source>
        <dbReference type="Proteomes" id="UP000015106"/>
    </source>
</evidence>
<proteinExistence type="predicted"/>
<dbReference type="EnsemblPlants" id="TuG1812G0500001569.01.T03">
    <property type="protein sequence ID" value="TuG1812G0500001569.01.T03.cds296967"/>
    <property type="gene ID" value="TuG1812G0500001569.01"/>
</dbReference>
<protein>
    <submittedName>
        <fullName evidence="1">Uncharacterized protein</fullName>
    </submittedName>
</protein>
<organism evidence="1 2">
    <name type="scientific">Triticum urartu</name>
    <name type="common">Red wild einkorn</name>
    <name type="synonym">Crithodium urartu</name>
    <dbReference type="NCBI Taxonomy" id="4572"/>
    <lineage>
        <taxon>Eukaryota</taxon>
        <taxon>Viridiplantae</taxon>
        <taxon>Streptophyta</taxon>
        <taxon>Embryophyta</taxon>
        <taxon>Tracheophyta</taxon>
        <taxon>Spermatophyta</taxon>
        <taxon>Magnoliopsida</taxon>
        <taxon>Liliopsida</taxon>
        <taxon>Poales</taxon>
        <taxon>Poaceae</taxon>
        <taxon>BOP clade</taxon>
        <taxon>Pooideae</taxon>
        <taxon>Triticodae</taxon>
        <taxon>Triticeae</taxon>
        <taxon>Triticinae</taxon>
        <taxon>Triticum</taxon>
    </lineage>
</organism>
<gene>
    <name evidence="1" type="primary">LOC125508605</name>
</gene>